<feature type="domain" description="Thioester" evidence="1">
    <location>
        <begin position="36"/>
        <end position="143"/>
    </location>
</feature>
<accession>A0A0C5X9X8</accession>
<evidence type="ECO:0000259" key="2">
    <source>
        <dbReference type="Pfam" id="PF18202"/>
    </source>
</evidence>
<dbReference type="AlphaFoldDB" id="A0A0C5X9X8"/>
<gene>
    <name evidence="3" type="ORF">KR76_02340</name>
</gene>
<dbReference type="Proteomes" id="UP000030300">
    <property type="component" value="Chromosome"/>
</dbReference>
<feature type="domain" description="T-Q ester bond containing" evidence="2">
    <location>
        <begin position="285"/>
        <end position="400"/>
    </location>
</feature>
<dbReference type="EMBL" id="CP009896">
    <property type="protein sequence ID" value="AJR18050.1"/>
    <property type="molecule type" value="Genomic_DNA"/>
</dbReference>
<dbReference type="STRING" id="2045.KR76_02340"/>
<dbReference type="SUPFAM" id="SSF63817">
    <property type="entry name" value="Sortase"/>
    <property type="match status" value="1"/>
</dbReference>
<dbReference type="InterPro" id="IPR023849">
    <property type="entry name" value="TQXA_dom"/>
</dbReference>
<dbReference type="InterPro" id="IPR041100">
    <property type="entry name" value="TQ"/>
</dbReference>
<dbReference type="Gene3D" id="2.40.260.10">
    <property type="entry name" value="Sortase"/>
    <property type="match status" value="1"/>
</dbReference>
<dbReference type="HOGENOM" id="CLU_290494_0_0_11"/>
<proteinExistence type="predicted"/>
<dbReference type="InterPro" id="IPR042001">
    <property type="entry name" value="Sortase_F"/>
</dbReference>
<dbReference type="Gene3D" id="2.60.40.3930">
    <property type="match status" value="4"/>
</dbReference>
<dbReference type="InterPro" id="IPR023365">
    <property type="entry name" value="Sortase_dom-sf"/>
</dbReference>
<organism evidence="3 4">
    <name type="scientific">Nocardioides simplex</name>
    <name type="common">Arthrobacter simplex</name>
    <dbReference type="NCBI Taxonomy" id="2045"/>
    <lineage>
        <taxon>Bacteria</taxon>
        <taxon>Bacillati</taxon>
        <taxon>Actinomycetota</taxon>
        <taxon>Actinomycetes</taxon>
        <taxon>Propionibacteriales</taxon>
        <taxon>Nocardioidaceae</taxon>
        <taxon>Pimelobacter</taxon>
    </lineage>
</organism>
<dbReference type="NCBIfam" id="TIGR03934">
    <property type="entry name" value="TQXA_dom"/>
    <property type="match status" value="1"/>
</dbReference>
<dbReference type="NCBIfam" id="NF033903">
    <property type="entry name" value="VaFE_rpt"/>
    <property type="match status" value="5"/>
</dbReference>
<evidence type="ECO:0000313" key="4">
    <source>
        <dbReference type="Proteomes" id="UP000030300"/>
    </source>
</evidence>
<feature type="domain" description="T-Q ester bond containing" evidence="2">
    <location>
        <begin position="644"/>
        <end position="759"/>
    </location>
</feature>
<evidence type="ECO:0000259" key="1">
    <source>
        <dbReference type="Pfam" id="PF08341"/>
    </source>
</evidence>
<dbReference type="CDD" id="cd05829">
    <property type="entry name" value="Sortase_F"/>
    <property type="match status" value="1"/>
</dbReference>
<dbReference type="Pfam" id="PF18202">
    <property type="entry name" value="TQ"/>
    <property type="match status" value="4"/>
</dbReference>
<keyword evidence="4" id="KW-1185">Reference proteome</keyword>
<feature type="domain" description="T-Q ester bond containing" evidence="2">
    <location>
        <begin position="404"/>
        <end position="519"/>
    </location>
</feature>
<name>A0A0C5X9X8_NOCSI</name>
<feature type="domain" description="T-Q ester bond containing" evidence="2">
    <location>
        <begin position="524"/>
        <end position="639"/>
    </location>
</feature>
<protein>
    <submittedName>
        <fullName evidence="3">Uncharacterized protein</fullName>
    </submittedName>
</protein>
<dbReference type="Pfam" id="PF08341">
    <property type="entry name" value="TED"/>
    <property type="match status" value="1"/>
</dbReference>
<dbReference type="KEGG" id="psim:KR76_02340"/>
<dbReference type="InterPro" id="IPR013552">
    <property type="entry name" value="Thioester_dom"/>
</dbReference>
<reference evidence="3 4" key="1">
    <citation type="journal article" date="2015" name="Genome Announc.">
        <title>Complete Genome Sequence of Steroid-Transforming Nocardioides simplex VKM Ac-2033D.</title>
        <authorList>
            <person name="Shtratnikova V.Y."/>
            <person name="Schelkunov M.I."/>
            <person name="Pekov Y.A."/>
            <person name="Fokina V.V."/>
            <person name="Logacheva M.D."/>
            <person name="Sokolov S.L."/>
            <person name="Bragin E.Y."/>
            <person name="Ashapkin V.V."/>
            <person name="Donova M.V."/>
        </authorList>
    </citation>
    <scope>NUCLEOTIDE SEQUENCE [LARGE SCALE GENOMIC DNA]</scope>
    <source>
        <strain evidence="3 4">VKM Ac-2033D</strain>
    </source>
</reference>
<sequence length="1053" mass="107383">MWVGPKAQGYPGTGIHGIYNQTPADPSNPGAPDFWGYCIEHDISALSFRQALVGNAADFLGDNHFDEPAIQGKVLWVLAHSYPALSLSDFATAAGVPGISVNDAIEAAQYAIWRYTDLTFDANWAWSSQNSKDAYWYLVNGANASSGMTPGDLATTATITGPAGAQQAGTLVGPFTVHTNQPTVSLSVAPSVTVTDAAGTPINAAAVVDGQQVYLDLRGTTTAGSATVTVTASGSNATGKIVSVPVQAGGTPTAGTHAQTLIVVAPSTATVTDDATVTWTALPVPTIGTTLVDEADGDHTIAAGGGTVVDTVAYQNLTPGTQYTLTGELRKKSDGSATGITGSKTFTPASASGTVDVTFTVPAGYAGQQLVAFEELRVAGSPTVVAEHKDINDAAQTVSVSPAPSIGTTLVDQADGDHTIPAGGGTVVDTVAYQNLTPGTQYTLTGELRKKSDGSATGITGSKTFTPASANGTVDVTFTVPAGYAGQQLVAFETLTTNGGSIIVAEHKDINDAAQTVSVQPLVPAIGTTLVDDADGDHTIPAAGGTVVDTVAYQNLTPGTQYTLTGELRKKSDGSATGITGSKTFTPASANGTVDVTFTVPAGFAGEQLVAFETLTTNGGSIIVAEHKDINDAAQTVSVQPLVPAIGTTLVDDADGDHTIPAAGGTVVDTVAYQNLTPGTQYTLTGELRKKSDGSATGITGSKTFTPASANGTVDVTFTVPAGFAGEQLVAFEELRVAGSPTVVAEHKDINDAAQTVSVEATTPGGPVSTVTLTTETSSKTVTPGTSVSDVVTIKGLVPGHGATGSATLYGPFASRAAMRCTPAHAAGKVAFKPANGVVRTPSVRVNRTGYYTWVASTTADSRNTAATHACGLASETTLVRKSPYKTPVVSTGFSSAGLPFAGRGTVSRISIPALKVNAGTSLVGIRKGAMNVPGKVARTGQLDRSAAAGDLIGTTVIAGHVSDRHDRPGAFWKLSKARPGQVVTVWQAGKPLRYRITSVQQFTRTKKLPARFFSTTGAHRLVLISCADRVRTSGGGFHYRNNVVVTATPIGG</sequence>
<evidence type="ECO:0000313" key="3">
    <source>
        <dbReference type="EMBL" id="AJR18050.1"/>
    </source>
</evidence>